<evidence type="ECO:0000313" key="6">
    <source>
        <dbReference type="EMBL" id="ACE86317.1"/>
    </source>
</evidence>
<dbReference type="KEGG" id="cja:CJA_1088"/>
<evidence type="ECO:0000313" key="7">
    <source>
        <dbReference type="Proteomes" id="UP000001036"/>
    </source>
</evidence>
<dbReference type="STRING" id="498211.CJA_1088"/>
<organism evidence="6 7">
    <name type="scientific">Cellvibrio japonicus (strain Ueda107)</name>
    <name type="common">Pseudomonas fluorescens subsp. cellulosa</name>
    <dbReference type="NCBI Taxonomy" id="498211"/>
    <lineage>
        <taxon>Bacteria</taxon>
        <taxon>Pseudomonadati</taxon>
        <taxon>Pseudomonadota</taxon>
        <taxon>Gammaproteobacteria</taxon>
        <taxon>Cellvibrionales</taxon>
        <taxon>Cellvibrionaceae</taxon>
        <taxon>Cellvibrio</taxon>
    </lineage>
</organism>
<dbReference type="eggNOG" id="COG4585">
    <property type="taxonomic scope" value="Bacteria"/>
</dbReference>
<evidence type="ECO:0000256" key="3">
    <source>
        <dbReference type="ARBA" id="ARBA00023012"/>
    </source>
</evidence>
<dbReference type="AlphaFoldDB" id="B3PBB6"/>
<keyword evidence="7" id="KW-1185">Reference proteome</keyword>
<evidence type="ECO:0000256" key="1">
    <source>
        <dbReference type="ARBA" id="ARBA00022679"/>
    </source>
</evidence>
<name>B3PBB6_CELJU</name>
<feature type="transmembrane region" description="Helical" evidence="4">
    <location>
        <begin position="20"/>
        <end position="36"/>
    </location>
</feature>
<protein>
    <submittedName>
        <fullName evidence="6">Two-component system sensor protein</fullName>
    </submittedName>
</protein>
<feature type="transmembrane region" description="Helical" evidence="4">
    <location>
        <begin position="133"/>
        <end position="151"/>
    </location>
</feature>
<feature type="transmembrane region" description="Helical" evidence="4">
    <location>
        <begin position="68"/>
        <end position="96"/>
    </location>
</feature>
<dbReference type="InterPro" id="IPR011712">
    <property type="entry name" value="Sig_transdc_His_kin_sub3_dim/P"/>
</dbReference>
<dbReference type="GO" id="GO:0016020">
    <property type="term" value="C:membrane"/>
    <property type="evidence" value="ECO:0007669"/>
    <property type="project" value="InterPro"/>
</dbReference>
<dbReference type="GO" id="GO:0000155">
    <property type="term" value="F:phosphorelay sensor kinase activity"/>
    <property type="evidence" value="ECO:0007669"/>
    <property type="project" value="InterPro"/>
</dbReference>
<keyword evidence="4" id="KW-0472">Membrane</keyword>
<dbReference type="PANTHER" id="PTHR24421:SF63">
    <property type="entry name" value="SENSOR HISTIDINE KINASE DESK"/>
    <property type="match status" value="1"/>
</dbReference>
<gene>
    <name evidence="6" type="ordered locus">CJA_1088</name>
</gene>
<keyword evidence="1" id="KW-0808">Transferase</keyword>
<dbReference type="CDD" id="cd16917">
    <property type="entry name" value="HATPase_UhpB-NarQ-NarX-like"/>
    <property type="match status" value="1"/>
</dbReference>
<feature type="transmembrane region" description="Helical" evidence="4">
    <location>
        <begin position="108"/>
        <end position="127"/>
    </location>
</feature>
<keyword evidence="4" id="KW-0812">Transmembrane</keyword>
<keyword evidence="2" id="KW-0418">Kinase</keyword>
<dbReference type="SUPFAM" id="SSF55874">
    <property type="entry name" value="ATPase domain of HSP90 chaperone/DNA topoisomerase II/histidine kinase"/>
    <property type="match status" value="1"/>
</dbReference>
<dbReference type="Gene3D" id="3.30.565.10">
    <property type="entry name" value="Histidine kinase-like ATPase, C-terminal domain"/>
    <property type="match status" value="1"/>
</dbReference>
<dbReference type="Proteomes" id="UP000001036">
    <property type="component" value="Chromosome"/>
</dbReference>
<dbReference type="InterPro" id="IPR036890">
    <property type="entry name" value="HATPase_C_sf"/>
</dbReference>
<dbReference type="PANTHER" id="PTHR24421">
    <property type="entry name" value="NITRATE/NITRITE SENSOR PROTEIN NARX-RELATED"/>
    <property type="match status" value="1"/>
</dbReference>
<reference evidence="6 7" key="1">
    <citation type="journal article" date="2008" name="J. Bacteriol.">
        <title>Insights into plant cell wall degradation from the genome sequence of the soil bacterium Cellvibrio japonicus.</title>
        <authorList>
            <person name="Deboy R.T."/>
            <person name="Mongodin E.F."/>
            <person name="Fouts D.E."/>
            <person name="Tailford L.E."/>
            <person name="Khouri H."/>
            <person name="Emerson J.B."/>
            <person name="Mohamoud Y."/>
            <person name="Watkins K."/>
            <person name="Henrissat B."/>
            <person name="Gilbert H.J."/>
            <person name="Nelson K.E."/>
        </authorList>
    </citation>
    <scope>NUCLEOTIDE SEQUENCE [LARGE SCALE GENOMIC DNA]</scope>
    <source>
        <strain evidence="6 7">Ueda107</strain>
    </source>
</reference>
<evidence type="ECO:0000256" key="4">
    <source>
        <dbReference type="SAM" id="Phobius"/>
    </source>
</evidence>
<feature type="domain" description="Signal transduction histidine kinase subgroup 3 dimerisation and phosphoacceptor" evidence="5">
    <location>
        <begin position="177"/>
        <end position="243"/>
    </location>
</feature>
<proteinExistence type="predicted"/>
<feature type="transmembrane region" description="Helical" evidence="4">
    <location>
        <begin position="43"/>
        <end position="62"/>
    </location>
</feature>
<dbReference type="HOGENOM" id="CLU_000445_20_8_6"/>
<dbReference type="Pfam" id="PF07730">
    <property type="entry name" value="HisKA_3"/>
    <property type="match status" value="1"/>
</dbReference>
<keyword evidence="3" id="KW-0902">Two-component regulatory system</keyword>
<dbReference type="InterPro" id="IPR050482">
    <property type="entry name" value="Sensor_HK_TwoCompSys"/>
</dbReference>
<evidence type="ECO:0000256" key="2">
    <source>
        <dbReference type="ARBA" id="ARBA00022777"/>
    </source>
</evidence>
<sequence>MNDKSSYQYCSSSPYSDKSWIWLIFSLYYFVPLYYMSFNLIGYALLVGAYFIFIGLFLWASTLGRHQVWMPILAIILLALAITPHTPGSSTFFTYVGFLIGYCYSTRIYLGILALVIALILALQLHFDYPVPFFSFPAISGVITISAWGYIERLRFDARVRWIQSRQEIEQLAIIAERERIARDLHDILGHTLSSIALKAELAEKLLKQSKQEQAEQHLSELHQIARNSLSLVRQTVSGYKHRGLSGEVMELCDKLRQNGFVVELAGEIPQLSPRAETAVILALTELTTNILRHSKGNHCQIEFSRNHDQLLVCMRDNGAVEKLVPGNGLTGIKERLQALAGDLHASVHRGCEFLISLPAHELQQQ</sequence>
<accession>B3PBB6</accession>
<evidence type="ECO:0000259" key="5">
    <source>
        <dbReference type="Pfam" id="PF07730"/>
    </source>
</evidence>
<dbReference type="EMBL" id="CP000934">
    <property type="protein sequence ID" value="ACE86317.1"/>
    <property type="molecule type" value="Genomic_DNA"/>
</dbReference>
<dbReference type="Gene3D" id="1.20.5.1930">
    <property type="match status" value="1"/>
</dbReference>
<keyword evidence="4" id="KW-1133">Transmembrane helix</keyword>
<dbReference type="GO" id="GO:0046983">
    <property type="term" value="F:protein dimerization activity"/>
    <property type="evidence" value="ECO:0007669"/>
    <property type="project" value="InterPro"/>
</dbReference>